<dbReference type="EMBL" id="LAZR01002698">
    <property type="protein sequence ID" value="KKN26734.1"/>
    <property type="molecule type" value="Genomic_DNA"/>
</dbReference>
<organism evidence="1">
    <name type="scientific">marine sediment metagenome</name>
    <dbReference type="NCBI Taxonomy" id="412755"/>
    <lineage>
        <taxon>unclassified sequences</taxon>
        <taxon>metagenomes</taxon>
        <taxon>ecological metagenomes</taxon>
    </lineage>
</organism>
<proteinExistence type="predicted"/>
<evidence type="ECO:0000313" key="1">
    <source>
        <dbReference type="EMBL" id="KKN26734.1"/>
    </source>
</evidence>
<sequence>MIYRRCIIDLIQKRIEVEEGEAIPKEASIHNLIFPMSHSLNLWILDEKLVFHNYAASDLPISKIMDERSSRIRPDILVCTDTQDGIVKSVSLIELKRPFTDKDDPVQQLYNYVNLIREKQKFLEVPIRVNETTMYYCYAICDIDKKVENLLLDKSFIKLPLGMGYFQYNPRCNVFMEVRAYDQIYNDVLGRHKSFFEKLGI</sequence>
<reference evidence="1" key="1">
    <citation type="journal article" date="2015" name="Nature">
        <title>Complex archaea that bridge the gap between prokaryotes and eukaryotes.</title>
        <authorList>
            <person name="Spang A."/>
            <person name="Saw J.H."/>
            <person name="Jorgensen S.L."/>
            <person name="Zaremba-Niedzwiedzka K."/>
            <person name="Martijn J."/>
            <person name="Lind A.E."/>
            <person name="van Eijk R."/>
            <person name="Schleper C."/>
            <person name="Guy L."/>
            <person name="Ettema T.J."/>
        </authorList>
    </citation>
    <scope>NUCLEOTIDE SEQUENCE</scope>
</reference>
<comment type="caution">
    <text evidence="1">The sequence shown here is derived from an EMBL/GenBank/DDBJ whole genome shotgun (WGS) entry which is preliminary data.</text>
</comment>
<name>A0A0F9P9A7_9ZZZZ</name>
<gene>
    <name evidence="1" type="ORF">LCGC14_0871740</name>
</gene>
<dbReference type="AlphaFoldDB" id="A0A0F9P9A7"/>
<accession>A0A0F9P9A7</accession>
<protein>
    <submittedName>
        <fullName evidence="1">Uncharacterized protein</fullName>
    </submittedName>
</protein>